<dbReference type="AlphaFoldDB" id="A0A2P2GQK9"/>
<name>A0A2P2GQK9_STREW</name>
<evidence type="ECO:0000256" key="2">
    <source>
        <dbReference type="SAM" id="SignalP"/>
    </source>
</evidence>
<dbReference type="InterPro" id="IPR005297">
    <property type="entry name" value="Lipoprotein_repeat"/>
</dbReference>
<dbReference type="EMBL" id="LAQS01000019">
    <property type="protein sequence ID" value="KKZ73165.1"/>
    <property type="molecule type" value="Genomic_DNA"/>
</dbReference>
<dbReference type="Proteomes" id="UP000265325">
    <property type="component" value="Unassembled WGS sequence"/>
</dbReference>
<dbReference type="NCBIfam" id="NF040526">
    <property type="entry name" value="SCO0930_lipo"/>
    <property type="match status" value="1"/>
</dbReference>
<comment type="caution">
    <text evidence="3">The sequence shown here is derived from an EMBL/GenBank/DDBJ whole genome shotgun (WGS) entry which is preliminary data.</text>
</comment>
<dbReference type="PROSITE" id="PS51257">
    <property type="entry name" value="PROKAR_LIPOPROTEIN"/>
    <property type="match status" value="1"/>
</dbReference>
<evidence type="ECO:0000256" key="1">
    <source>
        <dbReference type="SAM" id="MobiDB-lite"/>
    </source>
</evidence>
<keyword evidence="3" id="KW-0449">Lipoprotein</keyword>
<dbReference type="Pfam" id="PF03640">
    <property type="entry name" value="Lipoprotein_15"/>
    <property type="match status" value="4"/>
</dbReference>
<accession>A0A2P2GQK9</accession>
<sequence>MTNLRNLTLAAAATALLLGATACGPQGPAEGDGSAPRPAVKNSAGAAAPAGSYGSGGDAYGSGPAANGGTSASTATGPLAVRDDARLGQVVVDAAGFTLYRFDKDTASPSSSACAGDCAKAWPPVPAAGTQPGGVDASRTGSVRRADGLTQLTVAGWPVYRFAKDTAPGQTNGQGVGGTWFAVTPEGRKAGAPGAGTGGLPALSLRDDDRLGKIIRDGKGRTLYRFTKDTAWPMKSNCVGACLDKWRPAKPVDLAKTDGIDPKKLSVYTRPDGTEQLAIDCWPLYWFTGDTTPGDTNGQGVGGTWFAVTAQGKLAK</sequence>
<gene>
    <name evidence="3" type="ORF">VO63_14325</name>
</gene>
<dbReference type="RefSeq" id="WP_046908145.1">
    <property type="nucleotide sequence ID" value="NZ_BAAAXG010000004.1"/>
</dbReference>
<feature type="compositionally biased region" description="Low complexity" evidence="1">
    <location>
        <begin position="43"/>
        <end position="52"/>
    </location>
</feature>
<evidence type="ECO:0000313" key="3">
    <source>
        <dbReference type="EMBL" id="KKZ73165.1"/>
    </source>
</evidence>
<dbReference type="OrthoDB" id="597632at2"/>
<organism evidence="3 4">
    <name type="scientific">Streptomyces showdoensis</name>
    <dbReference type="NCBI Taxonomy" id="68268"/>
    <lineage>
        <taxon>Bacteria</taxon>
        <taxon>Bacillati</taxon>
        <taxon>Actinomycetota</taxon>
        <taxon>Actinomycetes</taxon>
        <taxon>Kitasatosporales</taxon>
        <taxon>Streptomycetaceae</taxon>
        <taxon>Streptomyces</taxon>
    </lineage>
</organism>
<proteinExistence type="predicted"/>
<feature type="signal peptide" evidence="2">
    <location>
        <begin position="1"/>
        <end position="22"/>
    </location>
</feature>
<protein>
    <submittedName>
        <fullName evidence="3">Lipoprotein</fullName>
    </submittedName>
</protein>
<dbReference type="PANTHER" id="PTHR39335">
    <property type="entry name" value="BLL4220 PROTEIN"/>
    <property type="match status" value="1"/>
</dbReference>
<dbReference type="InterPro" id="IPR047910">
    <property type="entry name" value="SCO0930-like"/>
</dbReference>
<feature type="region of interest" description="Disordered" evidence="1">
    <location>
        <begin position="26"/>
        <end position="54"/>
    </location>
</feature>
<feature type="chain" id="PRO_5039246027" evidence="2">
    <location>
        <begin position="23"/>
        <end position="316"/>
    </location>
</feature>
<dbReference type="PANTHER" id="PTHR39335:SF1">
    <property type="entry name" value="BLL4220 PROTEIN"/>
    <property type="match status" value="1"/>
</dbReference>
<keyword evidence="4" id="KW-1185">Reference proteome</keyword>
<keyword evidence="2" id="KW-0732">Signal</keyword>
<evidence type="ECO:0000313" key="4">
    <source>
        <dbReference type="Proteomes" id="UP000265325"/>
    </source>
</evidence>
<dbReference type="GO" id="GO:0043448">
    <property type="term" value="P:alkane catabolic process"/>
    <property type="evidence" value="ECO:0007669"/>
    <property type="project" value="TreeGrafter"/>
</dbReference>
<reference evidence="3 4" key="1">
    <citation type="submission" date="2015-05" db="EMBL/GenBank/DDBJ databases">
        <title>Draft Genome assembly of Streptomyces showdoensis.</title>
        <authorList>
            <person name="Thapa K.K."/>
            <person name="Metsa-Ketela M."/>
        </authorList>
    </citation>
    <scope>NUCLEOTIDE SEQUENCE [LARGE SCALE GENOMIC DNA]</scope>
    <source>
        <strain evidence="3 4">ATCC 15227</strain>
    </source>
</reference>